<evidence type="ECO:0000313" key="3">
    <source>
        <dbReference type="Proteomes" id="UP000005365"/>
    </source>
</evidence>
<protein>
    <submittedName>
        <fullName evidence="2">ComF family protein</fullName>
    </submittedName>
</protein>
<organism evidence="2 3">
    <name type="scientific">Neisseria sicca ATCC 29256</name>
    <dbReference type="NCBI Taxonomy" id="547045"/>
    <lineage>
        <taxon>Bacteria</taxon>
        <taxon>Pseudomonadati</taxon>
        <taxon>Pseudomonadota</taxon>
        <taxon>Betaproteobacteria</taxon>
        <taxon>Neisseriales</taxon>
        <taxon>Neisseriaceae</taxon>
        <taxon>Neisseria</taxon>
    </lineage>
</organism>
<dbReference type="SUPFAM" id="SSF53271">
    <property type="entry name" value="PRTase-like"/>
    <property type="match status" value="1"/>
</dbReference>
<reference evidence="2" key="1">
    <citation type="submission" date="2009-07" db="EMBL/GenBank/DDBJ databases">
        <authorList>
            <person name="Weinstock G."/>
            <person name="Sodergren E."/>
            <person name="Clifton S."/>
            <person name="Fulton L."/>
            <person name="Fulton B."/>
            <person name="Courtney L."/>
            <person name="Fronick C."/>
            <person name="Harrison M."/>
            <person name="Strong C."/>
            <person name="Farmer C."/>
            <person name="Delahaunty K."/>
            <person name="Markovic C."/>
            <person name="Hall O."/>
            <person name="Minx P."/>
            <person name="Tomlinson C."/>
            <person name="Mitreva M."/>
            <person name="Nelson J."/>
            <person name="Hou S."/>
            <person name="Wollam A."/>
            <person name="Pepin K.H."/>
            <person name="Johnson M."/>
            <person name="Bhonagiri V."/>
            <person name="Nash W.E."/>
            <person name="Warren W."/>
            <person name="Chinwalla A."/>
            <person name="Mardis E.R."/>
            <person name="Wilson R.K."/>
        </authorList>
    </citation>
    <scope>NUCLEOTIDE SEQUENCE [LARGE SCALE GENOMIC DNA]</scope>
    <source>
        <strain evidence="2">ATCC 29256</strain>
    </source>
</reference>
<dbReference type="InterPro" id="IPR029057">
    <property type="entry name" value="PRTase-like"/>
</dbReference>
<sequence>MAVFSMDVFSWWRNAGWRNKSRCVLCHALVSACETRPYGGFCDGCAADLEEFFTDAANSCPLCFRPIQGGAVCGGCQKKPPAFERMWASLYYEPPVSSMIRALKHLADLGMSRPLAELMRRHAPDWLETEHFDFVLPVPLSKERRLHRGFNQSEELADILSEHYGWTLLPRRTVFRRHREPQSTLKSADRVRNIKNAFEINGHISKNCNILLIDDVFTTGSTLNELAQTLKKSGAGKIFCWSLARPPMKNSLKFLTPTEHFGIMPLYK</sequence>
<dbReference type="PANTHER" id="PTHR47505">
    <property type="entry name" value="DNA UTILIZATION PROTEIN YHGH"/>
    <property type="match status" value="1"/>
</dbReference>
<dbReference type="Proteomes" id="UP000005365">
    <property type="component" value="Unassembled WGS sequence"/>
</dbReference>
<dbReference type="EMBL" id="ACKO02000002">
    <property type="protein sequence ID" value="EET45755.1"/>
    <property type="molecule type" value="Genomic_DNA"/>
</dbReference>
<dbReference type="AlphaFoldDB" id="C6M1S8"/>
<accession>C6M1S8</accession>
<dbReference type="PANTHER" id="PTHR47505:SF1">
    <property type="entry name" value="DNA UTILIZATION PROTEIN YHGH"/>
    <property type="match status" value="1"/>
</dbReference>
<dbReference type="InterPro" id="IPR051910">
    <property type="entry name" value="ComF/GntX_DNA_util-trans"/>
</dbReference>
<evidence type="ECO:0000313" key="2">
    <source>
        <dbReference type="EMBL" id="EET45755.1"/>
    </source>
</evidence>
<gene>
    <name evidence="2" type="ORF">NEISICOT_00463</name>
</gene>
<comment type="caution">
    <text evidence="2">The sequence shown here is derived from an EMBL/GenBank/DDBJ whole genome shotgun (WGS) entry which is preliminary data.</text>
</comment>
<keyword evidence="3" id="KW-1185">Reference proteome</keyword>
<dbReference type="STRING" id="490.A6J88_03005"/>
<name>C6M1S8_NEISI</name>
<evidence type="ECO:0000256" key="1">
    <source>
        <dbReference type="ARBA" id="ARBA00008007"/>
    </source>
</evidence>
<dbReference type="eggNOG" id="COG1040">
    <property type="taxonomic scope" value="Bacteria"/>
</dbReference>
<dbReference type="CDD" id="cd06223">
    <property type="entry name" value="PRTases_typeI"/>
    <property type="match status" value="1"/>
</dbReference>
<comment type="similarity">
    <text evidence="1">Belongs to the ComF/GntX family.</text>
</comment>
<dbReference type="InterPro" id="IPR000836">
    <property type="entry name" value="PRTase_dom"/>
</dbReference>
<proteinExistence type="inferred from homology"/>
<dbReference type="Gene3D" id="3.40.50.2020">
    <property type="match status" value="1"/>
</dbReference>